<evidence type="ECO:0000256" key="8">
    <source>
        <dbReference type="ARBA" id="ARBA00023012"/>
    </source>
</evidence>
<dbReference type="Gene3D" id="3.30.565.10">
    <property type="entry name" value="Histidine kinase-like ATPase, C-terminal domain"/>
    <property type="match status" value="1"/>
</dbReference>
<protein>
    <recommendedName>
        <fullName evidence="2">histidine kinase</fullName>
        <ecNumber evidence="2">2.7.13.3</ecNumber>
    </recommendedName>
</protein>
<dbReference type="InterPro" id="IPR050482">
    <property type="entry name" value="Sensor_HK_TwoCompSys"/>
</dbReference>
<dbReference type="InterPro" id="IPR005467">
    <property type="entry name" value="His_kinase_dom"/>
</dbReference>
<name>A0A2W7NY07_9BACT</name>
<dbReference type="InterPro" id="IPR003594">
    <property type="entry name" value="HATPase_dom"/>
</dbReference>
<dbReference type="PANTHER" id="PTHR24421">
    <property type="entry name" value="NITRATE/NITRITE SENSOR PROTEIN NARX-RELATED"/>
    <property type="match status" value="1"/>
</dbReference>
<evidence type="ECO:0000256" key="1">
    <source>
        <dbReference type="ARBA" id="ARBA00000085"/>
    </source>
</evidence>
<evidence type="ECO:0000259" key="10">
    <source>
        <dbReference type="PROSITE" id="PS50109"/>
    </source>
</evidence>
<evidence type="ECO:0000313" key="12">
    <source>
        <dbReference type="Proteomes" id="UP000249239"/>
    </source>
</evidence>
<evidence type="ECO:0000256" key="5">
    <source>
        <dbReference type="ARBA" id="ARBA00022741"/>
    </source>
</evidence>
<dbReference type="GO" id="GO:0016020">
    <property type="term" value="C:membrane"/>
    <property type="evidence" value="ECO:0007669"/>
    <property type="project" value="InterPro"/>
</dbReference>
<comment type="catalytic activity">
    <reaction evidence="1">
        <text>ATP + protein L-histidine = ADP + protein N-phospho-L-histidine.</text>
        <dbReference type="EC" id="2.7.13.3"/>
    </reaction>
</comment>
<dbReference type="InterPro" id="IPR011712">
    <property type="entry name" value="Sig_transdc_His_kin_sub3_dim/P"/>
</dbReference>
<reference evidence="11 12" key="1">
    <citation type="submission" date="2018-06" db="EMBL/GenBank/DDBJ databases">
        <title>Genomic Encyclopedia of Archaeal and Bacterial Type Strains, Phase II (KMG-II): from individual species to whole genera.</title>
        <authorList>
            <person name="Goeker M."/>
        </authorList>
    </citation>
    <scope>NUCLEOTIDE SEQUENCE [LARGE SCALE GENOMIC DNA]</scope>
    <source>
        <strain evidence="11 12">DSM 6779</strain>
    </source>
</reference>
<proteinExistence type="predicted"/>
<feature type="transmembrane region" description="Helical" evidence="9">
    <location>
        <begin position="31"/>
        <end position="46"/>
    </location>
</feature>
<evidence type="ECO:0000256" key="9">
    <source>
        <dbReference type="SAM" id="Phobius"/>
    </source>
</evidence>
<dbReference type="GO" id="GO:0000155">
    <property type="term" value="F:phosphorelay sensor kinase activity"/>
    <property type="evidence" value="ECO:0007669"/>
    <property type="project" value="InterPro"/>
</dbReference>
<dbReference type="RefSeq" id="WP_111445813.1">
    <property type="nucleotide sequence ID" value="NZ_QKZK01000014.1"/>
</dbReference>
<keyword evidence="9" id="KW-1133">Transmembrane helix</keyword>
<dbReference type="PROSITE" id="PS50109">
    <property type="entry name" value="HIS_KIN"/>
    <property type="match status" value="1"/>
</dbReference>
<dbReference type="AlphaFoldDB" id="A0A2W7NY07"/>
<sequence length="317" mass="35914">MLIKILLGTSILLHFFAASVALRLTKVTKYNLSWMLITAALIFMAARRCVEALPFFTDLRSQDFRLAFIWLGIASSLCFAIGVFLIGRIFKYIREVEIKKREYEKKLLTAVIETEEKERRRFANDLHDGLGPLLSSIKLSISSLHGEVTDRQRQRVLDNVELVVNEAIRSIKEISDNLSPHVLVHFGIEKALGNFINKVHVSGKLRIQTDFQLQGSRYGENVETVLYRVVCELIANTCQHSGGDKAWVRLWEESGHLKLTYRDNGKGFDPERVLEDTHEGSGQSNIRSRVASLKGQVRFENAPGKGIFVSLEIPTSK</sequence>
<evidence type="ECO:0000256" key="3">
    <source>
        <dbReference type="ARBA" id="ARBA00022553"/>
    </source>
</evidence>
<keyword evidence="6 11" id="KW-0418">Kinase</keyword>
<keyword evidence="5" id="KW-0547">Nucleotide-binding</keyword>
<dbReference type="PANTHER" id="PTHR24421:SF10">
    <property type="entry name" value="NITRATE_NITRITE SENSOR PROTEIN NARQ"/>
    <property type="match status" value="1"/>
</dbReference>
<keyword evidence="4" id="KW-0808">Transferase</keyword>
<dbReference type="GO" id="GO:0046983">
    <property type="term" value="F:protein dimerization activity"/>
    <property type="evidence" value="ECO:0007669"/>
    <property type="project" value="InterPro"/>
</dbReference>
<keyword evidence="9" id="KW-0472">Membrane</keyword>
<keyword evidence="8" id="KW-0902">Two-component regulatory system</keyword>
<dbReference type="Pfam" id="PF07730">
    <property type="entry name" value="HisKA_3"/>
    <property type="match status" value="1"/>
</dbReference>
<feature type="domain" description="Histidine kinase" evidence="10">
    <location>
        <begin position="121"/>
        <end position="317"/>
    </location>
</feature>
<comment type="caution">
    <text evidence="11">The sequence shown here is derived from an EMBL/GenBank/DDBJ whole genome shotgun (WGS) entry which is preliminary data.</text>
</comment>
<feature type="transmembrane region" description="Helical" evidence="9">
    <location>
        <begin position="67"/>
        <end position="90"/>
    </location>
</feature>
<evidence type="ECO:0000256" key="6">
    <source>
        <dbReference type="ARBA" id="ARBA00022777"/>
    </source>
</evidence>
<evidence type="ECO:0000256" key="4">
    <source>
        <dbReference type="ARBA" id="ARBA00022679"/>
    </source>
</evidence>
<gene>
    <name evidence="11" type="ORF">LX69_01956</name>
</gene>
<dbReference type="EMBL" id="QKZK01000014">
    <property type="protein sequence ID" value="PZX16082.1"/>
    <property type="molecule type" value="Genomic_DNA"/>
</dbReference>
<dbReference type="OrthoDB" id="9760839at2"/>
<organism evidence="11 12">
    <name type="scientific">Breznakibacter xylanolyticus</name>
    <dbReference type="NCBI Taxonomy" id="990"/>
    <lineage>
        <taxon>Bacteria</taxon>
        <taxon>Pseudomonadati</taxon>
        <taxon>Bacteroidota</taxon>
        <taxon>Bacteroidia</taxon>
        <taxon>Marinilabiliales</taxon>
        <taxon>Marinilabiliaceae</taxon>
        <taxon>Breznakibacter</taxon>
    </lineage>
</organism>
<keyword evidence="3" id="KW-0597">Phosphoprotein</keyword>
<accession>A0A2W7NY07</accession>
<keyword evidence="9" id="KW-0812">Transmembrane</keyword>
<dbReference type="InterPro" id="IPR036890">
    <property type="entry name" value="HATPase_C_sf"/>
</dbReference>
<dbReference type="Gene3D" id="1.20.5.1930">
    <property type="match status" value="1"/>
</dbReference>
<dbReference type="SUPFAM" id="SSF55874">
    <property type="entry name" value="ATPase domain of HSP90 chaperone/DNA topoisomerase II/histidine kinase"/>
    <property type="match status" value="1"/>
</dbReference>
<evidence type="ECO:0000313" key="11">
    <source>
        <dbReference type="EMBL" id="PZX16082.1"/>
    </source>
</evidence>
<dbReference type="GO" id="GO:0005524">
    <property type="term" value="F:ATP binding"/>
    <property type="evidence" value="ECO:0007669"/>
    <property type="project" value="UniProtKB-KW"/>
</dbReference>
<dbReference type="CDD" id="cd16917">
    <property type="entry name" value="HATPase_UhpB-NarQ-NarX-like"/>
    <property type="match status" value="1"/>
</dbReference>
<evidence type="ECO:0000256" key="7">
    <source>
        <dbReference type="ARBA" id="ARBA00022840"/>
    </source>
</evidence>
<dbReference type="Proteomes" id="UP000249239">
    <property type="component" value="Unassembled WGS sequence"/>
</dbReference>
<keyword evidence="12" id="KW-1185">Reference proteome</keyword>
<dbReference type="EC" id="2.7.13.3" evidence="2"/>
<evidence type="ECO:0000256" key="2">
    <source>
        <dbReference type="ARBA" id="ARBA00012438"/>
    </source>
</evidence>
<dbReference type="Pfam" id="PF02518">
    <property type="entry name" value="HATPase_c"/>
    <property type="match status" value="1"/>
</dbReference>
<keyword evidence="7" id="KW-0067">ATP-binding</keyword>